<dbReference type="Proteomes" id="UP000886689">
    <property type="component" value="Unassembled WGS sequence"/>
</dbReference>
<dbReference type="InterPro" id="IPR003749">
    <property type="entry name" value="ThiS/MoaD-like"/>
</dbReference>
<dbReference type="PANTHER" id="PTHR33359">
    <property type="entry name" value="MOLYBDOPTERIN SYNTHASE SULFUR CARRIER SUBUNIT"/>
    <property type="match status" value="1"/>
</dbReference>
<dbReference type="InterPro" id="IPR016155">
    <property type="entry name" value="Mopterin_synth/thiamin_S_b"/>
</dbReference>
<dbReference type="PANTHER" id="PTHR33359:SF1">
    <property type="entry name" value="MOLYBDOPTERIN SYNTHASE SULFUR CARRIER SUBUNIT"/>
    <property type="match status" value="1"/>
</dbReference>
<comment type="similarity">
    <text evidence="2">Belongs to the MoaD family.</text>
</comment>
<evidence type="ECO:0000256" key="1">
    <source>
        <dbReference type="ARBA" id="ARBA00022741"/>
    </source>
</evidence>
<dbReference type="InterPro" id="IPR012675">
    <property type="entry name" value="Beta-grasp_dom_sf"/>
</dbReference>
<proteinExistence type="inferred from homology"/>
<evidence type="ECO:0000256" key="2">
    <source>
        <dbReference type="ARBA" id="ARBA00024200"/>
    </source>
</evidence>
<reference evidence="4" key="1">
    <citation type="submission" date="2020-10" db="EMBL/GenBank/DDBJ databases">
        <title>Connecting structure to function with the recovery of over 1000 high-quality activated sludge metagenome-assembled genomes encoding full-length rRNA genes using long-read sequencing.</title>
        <authorList>
            <person name="Singleton C.M."/>
            <person name="Petriglieri F."/>
            <person name="Kristensen J.M."/>
            <person name="Kirkegaard R.H."/>
            <person name="Michaelsen T.Y."/>
            <person name="Andersen M.H."/>
            <person name="Karst S.M."/>
            <person name="Dueholm M.S."/>
            <person name="Nielsen P.H."/>
            <person name="Albertsen M."/>
        </authorList>
    </citation>
    <scope>NUCLEOTIDE SEQUENCE</scope>
    <source>
        <strain evidence="4">Hirt_18-Q3-R61-65_BATAC.395</strain>
    </source>
</reference>
<dbReference type="GO" id="GO:1990133">
    <property type="term" value="C:molybdopterin adenylyltransferase complex"/>
    <property type="evidence" value="ECO:0007669"/>
    <property type="project" value="TreeGrafter"/>
</dbReference>
<name>A0A9D7PQ57_9PROT</name>
<dbReference type="CDD" id="cd00754">
    <property type="entry name" value="Ubl_MoaD"/>
    <property type="match status" value="1"/>
</dbReference>
<dbReference type="EMBL" id="JADJUC010000004">
    <property type="protein sequence ID" value="MBK8523755.1"/>
    <property type="molecule type" value="Genomic_DNA"/>
</dbReference>
<dbReference type="AlphaFoldDB" id="A0A9D7PQ57"/>
<accession>A0A9D7PQ57</accession>
<dbReference type="GO" id="GO:0006777">
    <property type="term" value="P:Mo-molybdopterin cofactor biosynthetic process"/>
    <property type="evidence" value="ECO:0007669"/>
    <property type="project" value="InterPro"/>
</dbReference>
<dbReference type="InterPro" id="IPR044672">
    <property type="entry name" value="MOCS2A"/>
</dbReference>
<dbReference type="GO" id="GO:0000166">
    <property type="term" value="F:nucleotide binding"/>
    <property type="evidence" value="ECO:0007669"/>
    <property type="project" value="UniProtKB-KW"/>
</dbReference>
<organism evidence="4 5">
    <name type="scientific">Candidatus Proximibacter danicus</name>
    <dbReference type="NCBI Taxonomy" id="2954365"/>
    <lineage>
        <taxon>Bacteria</taxon>
        <taxon>Pseudomonadati</taxon>
        <taxon>Pseudomonadota</taxon>
        <taxon>Betaproteobacteria</taxon>
        <taxon>Candidatus Proximibacter</taxon>
    </lineage>
</organism>
<keyword evidence="1" id="KW-0547">Nucleotide-binding</keyword>
<dbReference type="Gene3D" id="3.10.20.30">
    <property type="match status" value="1"/>
</dbReference>
<comment type="caution">
    <text evidence="4">The sequence shown here is derived from an EMBL/GenBank/DDBJ whole genome shotgun (WGS) entry which is preliminary data.</text>
</comment>
<evidence type="ECO:0000313" key="5">
    <source>
        <dbReference type="Proteomes" id="UP000886689"/>
    </source>
</evidence>
<gene>
    <name evidence="4" type="primary">moaD</name>
    <name evidence="4" type="ORF">IPL58_06325</name>
</gene>
<dbReference type="SUPFAM" id="SSF54285">
    <property type="entry name" value="MoaD/ThiS"/>
    <property type="match status" value="1"/>
</dbReference>
<dbReference type="Pfam" id="PF02597">
    <property type="entry name" value="ThiS"/>
    <property type="match status" value="1"/>
</dbReference>
<sequence>MIKILYFASLREKLGTSGESLELPAGVNDVGGVLATLAARGGEWASLASVKNLKSAVNQDMARHDTPVKHGDEVAFFPPVTGG</sequence>
<evidence type="ECO:0000313" key="4">
    <source>
        <dbReference type="EMBL" id="MBK8523755.1"/>
    </source>
</evidence>
<protein>
    <recommendedName>
        <fullName evidence="3">Molybdopterin synthase sulfur carrier subunit</fullName>
    </recommendedName>
</protein>
<dbReference type="NCBIfam" id="TIGR01682">
    <property type="entry name" value="moaD"/>
    <property type="match status" value="1"/>
</dbReference>
<evidence type="ECO:0000256" key="3">
    <source>
        <dbReference type="ARBA" id="ARBA00024247"/>
    </source>
</evidence>